<organism evidence="3 4">
    <name type="scientific">Sinanodonta woodiana</name>
    <name type="common">Chinese pond mussel</name>
    <name type="synonym">Anodonta woodiana</name>
    <dbReference type="NCBI Taxonomy" id="1069815"/>
    <lineage>
        <taxon>Eukaryota</taxon>
        <taxon>Metazoa</taxon>
        <taxon>Spiralia</taxon>
        <taxon>Lophotrochozoa</taxon>
        <taxon>Mollusca</taxon>
        <taxon>Bivalvia</taxon>
        <taxon>Autobranchia</taxon>
        <taxon>Heteroconchia</taxon>
        <taxon>Palaeoheterodonta</taxon>
        <taxon>Unionida</taxon>
        <taxon>Unionoidea</taxon>
        <taxon>Unionidae</taxon>
        <taxon>Unioninae</taxon>
        <taxon>Sinanodonta</taxon>
    </lineage>
</organism>
<proteinExistence type="predicted"/>
<dbReference type="Pfam" id="PF25819">
    <property type="entry name" value="Nal1_C"/>
    <property type="match status" value="1"/>
</dbReference>
<protein>
    <recommendedName>
        <fullName evidence="2">Nal1 C-terminal domain-containing protein</fullName>
    </recommendedName>
</protein>
<feature type="region of interest" description="Disordered" evidence="1">
    <location>
        <begin position="323"/>
        <end position="372"/>
    </location>
</feature>
<dbReference type="InterPro" id="IPR043504">
    <property type="entry name" value="Peptidase_S1_PA_chymotrypsin"/>
</dbReference>
<keyword evidence="4" id="KW-1185">Reference proteome</keyword>
<dbReference type="SUPFAM" id="SSF50494">
    <property type="entry name" value="Trypsin-like serine proteases"/>
    <property type="match status" value="1"/>
</dbReference>
<dbReference type="Proteomes" id="UP001634394">
    <property type="component" value="Unassembled WGS sequence"/>
</dbReference>
<evidence type="ECO:0000256" key="1">
    <source>
        <dbReference type="SAM" id="MobiDB-lite"/>
    </source>
</evidence>
<dbReference type="InterPro" id="IPR009003">
    <property type="entry name" value="Peptidase_S1_PA"/>
</dbReference>
<accession>A0ABD3V862</accession>
<sequence>MDQDIEMTDNDSEFCTFYEFPSKAFPRFRYFQDNLISFYPRFQKAVEILPVCFKWKDLIEDVSKKAKVLEQSKPEVILFGEKHSMIKAEQIVFNMNRLKKEEFKAGTFSRKDLPSRVSMDTPQVLVYRCLSDQVVQEIILLLEKELPITETVNVHLLIDAGEQSGNENEGRVLRKKIIASLSGALRKFWKDKMIVITVDQTLSTKISNHLEICILKEFARIDDCIRELLSVRRNMKSISSFERDLISEVKKFLQNKEVVQDLMYLAYQKEGRNQFLQEQIILLIQRVVSEEFHAQFKMAAGDIHAMLEEMKFKEECKTNISPSTWSSIQSHLSGDNMESQQSEEPMETDHETGKKSMKHRKISEKQQQSKLSDNRAKTLMMDLQPVLEKVKIFLEEVQLKLKTLSHLHFELNGILKNTILSPRKEVPDIRYKLENWTKKLLELPEVQGCGDHFGNLIILISNENDKRKEQEVKRKIAMCLSGCPYDYDIKYSTKPRTFANPRRAGACNLIFKAGQKIRWSDQGGDIRHGTLGIFVLGKKEQSVYFVTNGHVVFGEGTVDISVNQESYEELGTEMWNYISELIDIAAVKVKSNMHSHCMFHYENYHGEQCSYVVLNTSEDTLEELVGQKVYKRGAETGLRVGIISSKAIKMKEDELIKTYNLVISPLAMTESEEAEFAKEGDSGSVVCLYTAEENNSKILAMIIGGFELKPSEGNQISEQNEEKLCISFSLMEGVNALNEKYQLDLEVET</sequence>
<reference evidence="3 4" key="1">
    <citation type="submission" date="2024-11" db="EMBL/GenBank/DDBJ databases">
        <title>Chromosome-level genome assembly of the freshwater bivalve Anodonta woodiana.</title>
        <authorList>
            <person name="Chen X."/>
        </authorList>
    </citation>
    <scope>NUCLEOTIDE SEQUENCE [LARGE SCALE GENOMIC DNA]</scope>
    <source>
        <strain evidence="3">MN2024</strain>
        <tissue evidence="3">Gills</tissue>
    </source>
</reference>
<evidence type="ECO:0000313" key="4">
    <source>
        <dbReference type="Proteomes" id="UP001634394"/>
    </source>
</evidence>
<gene>
    <name evidence="3" type="ORF">ACJMK2_012415</name>
</gene>
<dbReference type="AlphaFoldDB" id="A0ABD3V862"/>
<name>A0ABD3V862_SINWO</name>
<comment type="caution">
    <text evidence="3">The sequence shown here is derived from an EMBL/GenBank/DDBJ whole genome shotgun (WGS) entry which is preliminary data.</text>
</comment>
<dbReference type="InterPro" id="IPR057904">
    <property type="entry name" value="Nal1_C"/>
</dbReference>
<feature type="compositionally biased region" description="Polar residues" evidence="1">
    <location>
        <begin position="323"/>
        <end position="343"/>
    </location>
</feature>
<evidence type="ECO:0000259" key="2">
    <source>
        <dbReference type="Pfam" id="PF25819"/>
    </source>
</evidence>
<dbReference type="Gene3D" id="2.40.10.10">
    <property type="entry name" value="Trypsin-like serine proteases"/>
    <property type="match status" value="2"/>
</dbReference>
<evidence type="ECO:0000313" key="3">
    <source>
        <dbReference type="EMBL" id="KAL3857779.1"/>
    </source>
</evidence>
<dbReference type="EMBL" id="JBJQND010000013">
    <property type="protein sequence ID" value="KAL3857779.1"/>
    <property type="molecule type" value="Genomic_DNA"/>
</dbReference>
<feature type="domain" description="Nal1 C-terminal" evidence="2">
    <location>
        <begin position="619"/>
        <end position="706"/>
    </location>
</feature>